<dbReference type="OrthoDB" id="45365at2759"/>
<organism evidence="4 5">
    <name type="scientific">Acyrthosiphon pisum</name>
    <name type="common">Pea aphid</name>
    <dbReference type="NCBI Taxonomy" id="7029"/>
    <lineage>
        <taxon>Eukaryota</taxon>
        <taxon>Metazoa</taxon>
        <taxon>Ecdysozoa</taxon>
        <taxon>Arthropoda</taxon>
        <taxon>Hexapoda</taxon>
        <taxon>Insecta</taxon>
        <taxon>Pterygota</taxon>
        <taxon>Neoptera</taxon>
        <taxon>Paraneoptera</taxon>
        <taxon>Hemiptera</taxon>
        <taxon>Sternorrhyncha</taxon>
        <taxon>Aphidomorpha</taxon>
        <taxon>Aphidoidea</taxon>
        <taxon>Aphididae</taxon>
        <taxon>Macrosiphini</taxon>
        <taxon>Acyrthosiphon</taxon>
    </lineage>
</organism>
<dbReference type="InterPro" id="IPR006652">
    <property type="entry name" value="Kelch_1"/>
</dbReference>
<evidence type="ECO:0000256" key="2">
    <source>
        <dbReference type="ARBA" id="ARBA00022737"/>
    </source>
</evidence>
<name>A0A8R2NL38_ACYPI</name>
<dbReference type="EnsemblMetazoa" id="XM_029486439.1">
    <property type="protein sequence ID" value="XP_029342299.1"/>
    <property type="gene ID" value="LOC115033597"/>
</dbReference>
<proteinExistence type="predicted"/>
<dbReference type="InterPro" id="IPR011705">
    <property type="entry name" value="BACK"/>
</dbReference>
<accession>A0A8R2NL38</accession>
<dbReference type="SMART" id="SM00875">
    <property type="entry name" value="BACK"/>
    <property type="match status" value="1"/>
</dbReference>
<dbReference type="PANTHER" id="PTHR24412:SF441">
    <property type="entry name" value="KELCH-LIKE PROTEIN 28"/>
    <property type="match status" value="1"/>
</dbReference>
<dbReference type="Pfam" id="PF01344">
    <property type="entry name" value="Kelch_1"/>
    <property type="match status" value="2"/>
</dbReference>
<evidence type="ECO:0000313" key="5">
    <source>
        <dbReference type="Proteomes" id="UP000007819"/>
    </source>
</evidence>
<evidence type="ECO:0000313" key="4">
    <source>
        <dbReference type="EnsemblMetazoa" id="XP_029342299.1"/>
    </source>
</evidence>
<sequence length="291" mass="32992">MYREVVEGDKFLSLSSEQITKLIASEELKVPSEEKVDELKLIIVIPTLVFESVIRWVKHDLDSRKQILPQLMAHVRLPLTLKNYILKHVVTEPLLNNCPKCKDYVIEALHLYLLKSDEIIAMPYNIRTKHRQSGGSHKVILAVGGLNYNGNLLDSTEWYDSKINKWQTGPKMITTRCSGGLAVVKDNFVLYIGGCNQSNSSLRSADLIDLSSESLSWKPTTNMLVQRKWLGVGVINNFVYAVGGYDNNRCLKSAEVFDCRTQEWHMVASMSTERHNFGVGVLNNILYADNF</sequence>
<feature type="domain" description="BACK" evidence="3">
    <location>
        <begin position="5"/>
        <end position="90"/>
    </location>
</feature>
<dbReference type="Gene3D" id="2.120.10.80">
    <property type="entry name" value="Kelch-type beta propeller"/>
    <property type="match status" value="1"/>
</dbReference>
<dbReference type="Pfam" id="PF07707">
    <property type="entry name" value="BACK"/>
    <property type="match status" value="1"/>
</dbReference>
<evidence type="ECO:0000256" key="1">
    <source>
        <dbReference type="ARBA" id="ARBA00022441"/>
    </source>
</evidence>
<keyword evidence="1" id="KW-0880">Kelch repeat</keyword>
<dbReference type="Proteomes" id="UP000007819">
    <property type="component" value="Chromosome A1"/>
</dbReference>
<dbReference type="PANTHER" id="PTHR24412">
    <property type="entry name" value="KELCH PROTEIN"/>
    <property type="match status" value="1"/>
</dbReference>
<evidence type="ECO:0000259" key="3">
    <source>
        <dbReference type="SMART" id="SM00875"/>
    </source>
</evidence>
<dbReference type="KEGG" id="api:115033597"/>
<dbReference type="GeneID" id="115033597"/>
<dbReference type="SMART" id="SM00612">
    <property type="entry name" value="Kelch"/>
    <property type="match status" value="3"/>
</dbReference>
<dbReference type="SUPFAM" id="SSF117281">
    <property type="entry name" value="Kelch motif"/>
    <property type="match status" value="1"/>
</dbReference>
<reference evidence="5" key="1">
    <citation type="submission" date="2010-06" db="EMBL/GenBank/DDBJ databases">
        <authorList>
            <person name="Jiang H."/>
            <person name="Abraham K."/>
            <person name="Ali S."/>
            <person name="Alsbrooks S.L."/>
            <person name="Anim B.N."/>
            <person name="Anosike U.S."/>
            <person name="Attaway T."/>
            <person name="Bandaranaike D.P."/>
            <person name="Battles P.K."/>
            <person name="Bell S.N."/>
            <person name="Bell A.V."/>
            <person name="Beltran B."/>
            <person name="Bickham C."/>
            <person name="Bustamante Y."/>
            <person name="Caleb T."/>
            <person name="Canada A."/>
            <person name="Cardenas V."/>
            <person name="Carter K."/>
            <person name="Chacko J."/>
            <person name="Chandrabose M.N."/>
            <person name="Chavez D."/>
            <person name="Chavez A."/>
            <person name="Chen L."/>
            <person name="Chu H.-S."/>
            <person name="Claassen K.J."/>
            <person name="Cockrell R."/>
            <person name="Collins M."/>
            <person name="Cooper J.A."/>
            <person name="Cree A."/>
            <person name="Curry S.M."/>
            <person name="Da Y."/>
            <person name="Dao M.D."/>
            <person name="Das B."/>
            <person name="Davila M.-L."/>
            <person name="Davy-Carroll L."/>
            <person name="Denson S."/>
            <person name="Dinh H."/>
            <person name="Ebong V.E."/>
            <person name="Edwards J.R."/>
            <person name="Egan A."/>
            <person name="El-Daye J."/>
            <person name="Escobedo L."/>
            <person name="Fernandez S."/>
            <person name="Fernando P.R."/>
            <person name="Flagg N."/>
            <person name="Forbes L.D."/>
            <person name="Fowler R.G."/>
            <person name="Fu Q."/>
            <person name="Gabisi R.A."/>
            <person name="Ganer J."/>
            <person name="Garbino Pronczuk A."/>
            <person name="Garcia R.M."/>
            <person name="Garner T."/>
            <person name="Garrett T.E."/>
            <person name="Gonzalez D.A."/>
            <person name="Hamid H."/>
            <person name="Hawkins E.S."/>
            <person name="Hirani K."/>
            <person name="Hogues M.E."/>
            <person name="Hollins B."/>
            <person name="Hsiao C.-H."/>
            <person name="Jabil R."/>
            <person name="James M.L."/>
            <person name="Jhangiani S.N."/>
            <person name="Johnson B."/>
            <person name="Johnson Q."/>
            <person name="Joshi V."/>
            <person name="Kalu J.B."/>
            <person name="Kam C."/>
            <person name="Kashfia A."/>
            <person name="Keebler J."/>
            <person name="Kisamo H."/>
            <person name="Kovar C.L."/>
            <person name="Lago L.A."/>
            <person name="Lai C.-Y."/>
            <person name="Laidlaw J."/>
            <person name="Lara F."/>
            <person name="Le T.-K."/>
            <person name="Lee S.L."/>
            <person name="Legall F.H."/>
            <person name="Lemon S.J."/>
            <person name="Lewis L.R."/>
            <person name="Li B."/>
            <person name="Liu Y."/>
            <person name="Liu Y.-S."/>
            <person name="Lopez J."/>
            <person name="Lozado R.J."/>
            <person name="Lu J."/>
            <person name="Madu R.C."/>
            <person name="Maheshwari M."/>
            <person name="Maheshwari R."/>
            <person name="Malloy K."/>
            <person name="Martinez E."/>
            <person name="Mathew T."/>
            <person name="Mercado I.C."/>
            <person name="Mercado C."/>
            <person name="Meyer B."/>
            <person name="Montgomery K."/>
            <person name="Morgan M.B."/>
            <person name="Munidasa M."/>
            <person name="Nazareth L.V."/>
            <person name="Nelson J."/>
            <person name="Ng B.M."/>
            <person name="Nguyen N.B."/>
            <person name="Nguyen P.Q."/>
            <person name="Nguyen T."/>
            <person name="Obregon M."/>
            <person name="Okwuonu G.O."/>
            <person name="Onwere C.G."/>
            <person name="Orozco G."/>
            <person name="Parra A."/>
            <person name="Patel S."/>
            <person name="Patil S."/>
            <person name="Perez A."/>
            <person name="Perez Y."/>
            <person name="Pham C."/>
            <person name="Primus E.L."/>
            <person name="Pu L.-L."/>
            <person name="Puazo M."/>
            <person name="Qin X."/>
            <person name="Quiroz J.B."/>
            <person name="Reese J."/>
            <person name="Richards S."/>
            <person name="Rives C.M."/>
            <person name="Robberts R."/>
            <person name="Ruiz S.J."/>
            <person name="Ruiz M.J."/>
            <person name="Santibanez J."/>
            <person name="Schneider B.W."/>
            <person name="Sisson I."/>
            <person name="Smith M."/>
            <person name="Sodergren E."/>
            <person name="Song X.-Z."/>
            <person name="Song B.B."/>
            <person name="Summersgill H."/>
            <person name="Thelus R."/>
            <person name="Thornton R.D."/>
            <person name="Trejos Z.Y."/>
            <person name="Usmani K."/>
            <person name="Vattathil S."/>
            <person name="Villasana D."/>
            <person name="Walker D.L."/>
            <person name="Wang S."/>
            <person name="Wang K."/>
            <person name="White C.S."/>
            <person name="Williams A.C."/>
            <person name="Williamson J."/>
            <person name="Wilson K."/>
            <person name="Woghiren I.O."/>
            <person name="Woodworth J.R."/>
            <person name="Worley K.C."/>
            <person name="Wright R.A."/>
            <person name="Wu W."/>
            <person name="Young L."/>
            <person name="Zhang L."/>
            <person name="Zhang J."/>
            <person name="Zhu Y."/>
            <person name="Muzny D.M."/>
            <person name="Weinstock G."/>
            <person name="Gibbs R.A."/>
        </authorList>
    </citation>
    <scope>NUCLEOTIDE SEQUENCE [LARGE SCALE GENOMIC DNA]</scope>
    <source>
        <strain evidence="5">LSR1</strain>
    </source>
</reference>
<keyword evidence="5" id="KW-1185">Reference proteome</keyword>
<dbReference type="AlphaFoldDB" id="A0A8R2NL38"/>
<reference evidence="4" key="2">
    <citation type="submission" date="2022-06" db="UniProtKB">
        <authorList>
            <consortium name="EnsemblMetazoa"/>
        </authorList>
    </citation>
    <scope>IDENTIFICATION</scope>
</reference>
<dbReference type="RefSeq" id="XP_029342299.1">
    <property type="nucleotide sequence ID" value="XM_029486439.1"/>
</dbReference>
<dbReference type="InterPro" id="IPR015915">
    <property type="entry name" value="Kelch-typ_b-propeller"/>
</dbReference>
<protein>
    <recommendedName>
        <fullName evidence="3">BACK domain-containing protein</fullName>
    </recommendedName>
</protein>
<keyword evidence="2" id="KW-0677">Repeat</keyword>
<dbReference type="Gene3D" id="1.25.40.420">
    <property type="match status" value="1"/>
</dbReference>